<dbReference type="InterPro" id="IPR036277">
    <property type="entry name" value="SMC_hinge_sf"/>
</dbReference>
<accession>A0A835ZAW7</accession>
<dbReference type="InterPro" id="IPR027417">
    <property type="entry name" value="P-loop_NTPase"/>
</dbReference>
<dbReference type="Gene3D" id="1.20.1060.20">
    <property type="match status" value="1"/>
</dbReference>
<dbReference type="SUPFAM" id="SSF75553">
    <property type="entry name" value="Smc hinge domain"/>
    <property type="match status" value="1"/>
</dbReference>
<comment type="subcellular location">
    <subcellularLocation>
        <location evidence="1 7">Nucleus</location>
    </subcellularLocation>
</comment>
<dbReference type="PANTHER" id="PTHR18937:SF12">
    <property type="entry name" value="STRUCTURAL MAINTENANCE OF CHROMOSOMES PROTEIN"/>
    <property type="match status" value="1"/>
</dbReference>
<evidence type="ECO:0000259" key="10">
    <source>
        <dbReference type="SMART" id="SM00968"/>
    </source>
</evidence>
<feature type="coiled-coil region" evidence="8">
    <location>
        <begin position="333"/>
        <end position="388"/>
    </location>
</feature>
<protein>
    <recommendedName>
        <fullName evidence="7">Structural maintenance of chromosomes protein</fullName>
    </recommendedName>
</protein>
<keyword evidence="3" id="KW-0498">Mitosis</keyword>
<dbReference type="SMART" id="SM00968">
    <property type="entry name" value="SMC_hinge"/>
    <property type="match status" value="1"/>
</dbReference>
<dbReference type="Proteomes" id="UP000664859">
    <property type="component" value="Unassembled WGS sequence"/>
</dbReference>
<dbReference type="EMBL" id="JAFCMP010000035">
    <property type="protein sequence ID" value="KAG5190386.1"/>
    <property type="molecule type" value="Genomic_DNA"/>
</dbReference>
<dbReference type="PANTHER" id="PTHR18937">
    <property type="entry name" value="STRUCTURAL MAINTENANCE OF CHROMOSOMES SMC FAMILY MEMBER"/>
    <property type="match status" value="1"/>
</dbReference>
<organism evidence="11 12">
    <name type="scientific">Tribonema minus</name>
    <dbReference type="NCBI Taxonomy" id="303371"/>
    <lineage>
        <taxon>Eukaryota</taxon>
        <taxon>Sar</taxon>
        <taxon>Stramenopiles</taxon>
        <taxon>Ochrophyta</taxon>
        <taxon>PX clade</taxon>
        <taxon>Xanthophyceae</taxon>
        <taxon>Tribonematales</taxon>
        <taxon>Tribonemataceae</taxon>
        <taxon>Tribonema</taxon>
    </lineage>
</organism>
<reference evidence="11" key="1">
    <citation type="submission" date="2021-02" db="EMBL/GenBank/DDBJ databases">
        <title>First Annotated Genome of the Yellow-green Alga Tribonema minus.</title>
        <authorList>
            <person name="Mahan K.M."/>
        </authorList>
    </citation>
    <scope>NUCLEOTIDE SEQUENCE</scope>
    <source>
        <strain evidence="11">UTEX B ZZ1240</strain>
    </source>
</reference>
<dbReference type="OrthoDB" id="5575062at2759"/>
<evidence type="ECO:0000256" key="1">
    <source>
        <dbReference type="ARBA" id="ARBA00004123"/>
    </source>
</evidence>
<proteinExistence type="inferred from homology"/>
<evidence type="ECO:0000256" key="3">
    <source>
        <dbReference type="ARBA" id="ARBA00022776"/>
    </source>
</evidence>
<keyword evidence="4 8" id="KW-0175">Coiled coil</keyword>
<gene>
    <name evidence="11" type="ORF">JKP88DRAFT_261992</name>
</gene>
<feature type="region of interest" description="Disordered" evidence="9">
    <location>
        <begin position="569"/>
        <end position="591"/>
    </location>
</feature>
<evidence type="ECO:0000313" key="11">
    <source>
        <dbReference type="EMBL" id="KAG5190386.1"/>
    </source>
</evidence>
<keyword evidence="5 7" id="KW-0539">Nucleus</keyword>
<dbReference type="GO" id="GO:0007062">
    <property type="term" value="P:sister chromatid cohesion"/>
    <property type="evidence" value="ECO:0007669"/>
    <property type="project" value="TreeGrafter"/>
</dbReference>
<dbReference type="PIRSF" id="PIRSF005719">
    <property type="entry name" value="SMC"/>
    <property type="match status" value="1"/>
</dbReference>
<dbReference type="Pfam" id="PF02463">
    <property type="entry name" value="SMC_N"/>
    <property type="match status" value="1"/>
</dbReference>
<evidence type="ECO:0000256" key="9">
    <source>
        <dbReference type="SAM" id="MobiDB-lite"/>
    </source>
</evidence>
<feature type="region of interest" description="Disordered" evidence="9">
    <location>
        <begin position="1006"/>
        <end position="1037"/>
    </location>
</feature>
<sequence length="1488" mass="166861">MESVNGDEERGMGRLVRIELENFKSYAGSQTIGPFRDFTAVIGPNGAGKSNLMDAISFVLGVQSRHLRSQKLEDLVFSACVLRVPVRRRCHRASGGSASRRRAMVKVVYQVGKNEVEGMDAGEELHFSRVISAGGASSYRLNDKEVPWKKYEEKLQDIGVLVKARNFLVFQASVSSLALPTSSIILRNTLCFDARAAHIVDNSPQHNASAILQGDVESIAARSPKELTELFEQISGSDALKKEYDAYKREMESAEQEALYRSVKAQAMHATDRRHAQYAAQDIVHALYMWECRRGFVPVTSLAAERFEEKQAELEAIRREYFLVQLFHLHKDVDESEHNLKLMAEELDGVQEKEQEVEQELKGQKKELAVLNKHLSKAEAEAEKARRKLAELGPTSIKILLLHMYMQNSCHLHVSCRCVSLHGLMQLREEVRALERQVADCQKAATEMKTDKQKQDEHIAGLVEDIEEAKEKEAQLARRIESEGQHEQLSAGRMKEYETLKAEARRTTQAKRDELEGARREVAAATATLDAAEAELSALQQRLSNIKENQQQYTQRRTAMDATVRTAQDEHARVEAEMKELSDKEERDREQAQRLEAELADVDERLRDARAGRRETNHEVRGRLSALCKPAQRRYNEAVATAAGRHMDAIVVDTRATGFECVRHLRAHRLGAASFIPLDGIRPAPVGERLRALGPQFRLAIDVIQCDDDIRPAVAFAVGNTVVAESLNDARDLRFRRNEQVKCVTIQGAVITKAGNITGGTTSRDNSSAHRWNEQEVQELKKRREDLRLELASLNRSHRHESALSELRTRLQGLRNRQSYSKADMQVCDDKLSSLNKQEKLITAQVEASRKASTKAKDALSSLEKGVAKLESKLQKAEDAIFADFLKEVGVSSVRDFEEGPMRAVRGLTRERLRLTQHRAKLEAQLEYERGRDFQKPLDKITAKAAAKRAAAVEAEKKGADLKEKEERPRLSMKHIDGACTLVARMYAQTLMRKAEELDGVVKERKEAAGAKEKEVRAVQSERQKRAKERASIGKKTTAEETALERLRARLHEVLQRAAVEEVDLPMKDQPEDADGDRSTPLPLPQEAMSEASGSTHSRSRQLSADTSQSQQESGPHFSQAESRTVQKDKEATARVDLDQLKKHRRVSSAHELQEEKLKESGASFEAAKGRSKTAAQKFDDIKDRRRDLFEDAFNHIAKELVVIYKELTRSSKHPLGGQASLSLDDQEEPYNGGIKFSAMPPGKRLRDMDQLSGGERTVAALALLFAIHSYRPAPFFVMDEIDAALDNINVKKVCHFIESRAAQGAFQSIVISLKDMFYERSEALVGICRDASTNRQGADATAQVELTDADAGPDAVRRQRKRVVDFTFNGNHINIKTTGIYQPVAEMRCARIASAGMKNGHRTKQPGCAEAARANGRGQTWIHDLDSCHKCRPHFTAAPRGGFVPKQHTSPPFVVATVDWMACFAAGDRHRRECSTWVLSRSFLQTL</sequence>
<comment type="similarity">
    <text evidence="7">Belongs to the SMC family.</text>
</comment>
<dbReference type="Pfam" id="PF06470">
    <property type="entry name" value="SMC_hinge"/>
    <property type="match status" value="1"/>
</dbReference>
<feature type="coiled-coil region" evidence="8">
    <location>
        <begin position="905"/>
        <end position="958"/>
    </location>
</feature>
<name>A0A835ZAW7_9STRA</name>
<dbReference type="Gene3D" id="3.30.70.1620">
    <property type="match status" value="1"/>
</dbReference>
<dbReference type="InterPro" id="IPR010935">
    <property type="entry name" value="SMC_hinge"/>
</dbReference>
<keyword evidence="6" id="KW-0131">Cell cycle</keyword>
<dbReference type="SUPFAM" id="SSF52540">
    <property type="entry name" value="P-loop containing nucleoside triphosphate hydrolases"/>
    <property type="match status" value="1"/>
</dbReference>
<dbReference type="GO" id="GO:0016887">
    <property type="term" value="F:ATP hydrolysis activity"/>
    <property type="evidence" value="ECO:0007669"/>
    <property type="project" value="InterPro"/>
</dbReference>
<dbReference type="GO" id="GO:0051301">
    <property type="term" value="P:cell division"/>
    <property type="evidence" value="ECO:0007669"/>
    <property type="project" value="UniProtKB-KW"/>
</dbReference>
<feature type="region of interest" description="Disordered" evidence="9">
    <location>
        <begin position="1061"/>
        <end position="1177"/>
    </location>
</feature>
<keyword evidence="12" id="KW-1185">Reference proteome</keyword>
<keyword evidence="2" id="KW-0132">Cell division</keyword>
<dbReference type="GO" id="GO:0008278">
    <property type="term" value="C:cohesin complex"/>
    <property type="evidence" value="ECO:0007669"/>
    <property type="project" value="TreeGrafter"/>
</dbReference>
<evidence type="ECO:0000256" key="4">
    <source>
        <dbReference type="ARBA" id="ARBA00023054"/>
    </source>
</evidence>
<feature type="coiled-coil region" evidence="8">
    <location>
        <begin position="770"/>
        <end position="817"/>
    </location>
</feature>
<dbReference type="Gene3D" id="3.40.50.300">
    <property type="entry name" value="P-loop containing nucleotide triphosphate hydrolases"/>
    <property type="match status" value="3"/>
</dbReference>
<dbReference type="InterPro" id="IPR003395">
    <property type="entry name" value="RecF/RecN/SMC_N"/>
</dbReference>
<dbReference type="InterPro" id="IPR024704">
    <property type="entry name" value="SMC"/>
</dbReference>
<evidence type="ECO:0000256" key="7">
    <source>
        <dbReference type="PIRNR" id="PIRNR005719"/>
    </source>
</evidence>
<feature type="compositionally biased region" description="Basic and acidic residues" evidence="9">
    <location>
        <begin position="1125"/>
        <end position="1141"/>
    </location>
</feature>
<dbReference type="GO" id="GO:0005634">
    <property type="term" value="C:nucleus"/>
    <property type="evidence" value="ECO:0007669"/>
    <property type="project" value="UniProtKB-SubCell"/>
</dbReference>
<dbReference type="GO" id="GO:0005524">
    <property type="term" value="F:ATP binding"/>
    <property type="evidence" value="ECO:0007669"/>
    <property type="project" value="InterPro"/>
</dbReference>
<feature type="domain" description="SMC hinge" evidence="10">
    <location>
        <begin position="618"/>
        <end position="734"/>
    </location>
</feature>
<evidence type="ECO:0000313" key="12">
    <source>
        <dbReference type="Proteomes" id="UP000664859"/>
    </source>
</evidence>
<evidence type="ECO:0000256" key="5">
    <source>
        <dbReference type="ARBA" id="ARBA00023242"/>
    </source>
</evidence>
<comment type="caution">
    <text evidence="11">The sequence shown here is derived from an EMBL/GenBank/DDBJ whole genome shotgun (WGS) entry which is preliminary data.</text>
</comment>
<evidence type="ECO:0000256" key="8">
    <source>
        <dbReference type="SAM" id="Coils"/>
    </source>
</evidence>
<feature type="compositionally biased region" description="Polar residues" evidence="9">
    <location>
        <begin position="1092"/>
        <end position="1114"/>
    </location>
</feature>
<evidence type="ECO:0000256" key="6">
    <source>
        <dbReference type="ARBA" id="ARBA00023306"/>
    </source>
</evidence>
<dbReference type="GO" id="GO:0003677">
    <property type="term" value="F:DNA binding"/>
    <property type="evidence" value="ECO:0007669"/>
    <property type="project" value="TreeGrafter"/>
</dbReference>
<evidence type="ECO:0000256" key="2">
    <source>
        <dbReference type="ARBA" id="ARBA00022618"/>
    </source>
</evidence>